<dbReference type="Pfam" id="PF05362">
    <property type="entry name" value="Lon_C"/>
    <property type="match status" value="1"/>
</dbReference>
<keyword evidence="3" id="KW-0645">Protease</keyword>
<accession>A0ABV9M4E3</accession>
<protein>
    <submittedName>
        <fullName evidence="3">SepM family pheromone-processing serine protease</fullName>
        <ecNumber evidence="3">3.4.21.-</ecNumber>
    </submittedName>
</protein>
<dbReference type="EMBL" id="JBHSGT010000017">
    <property type="protein sequence ID" value="MFC4709518.1"/>
    <property type="molecule type" value="Genomic_DNA"/>
</dbReference>
<organism evidence="3 4">
    <name type="scientific">Enterococcus eurekensis</name>
    <dbReference type="NCBI Taxonomy" id="1159753"/>
    <lineage>
        <taxon>Bacteria</taxon>
        <taxon>Bacillati</taxon>
        <taxon>Bacillota</taxon>
        <taxon>Bacilli</taxon>
        <taxon>Lactobacillales</taxon>
        <taxon>Enterococcaceae</taxon>
        <taxon>Enterococcus</taxon>
    </lineage>
</organism>
<dbReference type="Pfam" id="PF13180">
    <property type="entry name" value="PDZ_2"/>
    <property type="match status" value="1"/>
</dbReference>
<dbReference type="Gene3D" id="3.30.230.10">
    <property type="match status" value="1"/>
</dbReference>
<proteinExistence type="predicted"/>
<dbReference type="InterPro" id="IPR027065">
    <property type="entry name" value="Lon_Prtase"/>
</dbReference>
<gene>
    <name evidence="3" type="ORF">ACFO3L_02580</name>
</gene>
<keyword evidence="3" id="KW-0378">Hydrolase</keyword>
<feature type="domain" description="PDZ" evidence="2">
    <location>
        <begin position="123"/>
        <end position="193"/>
    </location>
</feature>
<dbReference type="GO" id="GO:0006508">
    <property type="term" value="P:proteolysis"/>
    <property type="evidence" value="ECO:0007669"/>
    <property type="project" value="UniProtKB-KW"/>
</dbReference>
<reference evidence="4" key="1">
    <citation type="journal article" date="2019" name="Int. J. Syst. Evol. Microbiol.">
        <title>The Global Catalogue of Microorganisms (GCM) 10K type strain sequencing project: providing services to taxonomists for standard genome sequencing and annotation.</title>
        <authorList>
            <consortium name="The Broad Institute Genomics Platform"/>
            <consortium name="The Broad Institute Genome Sequencing Center for Infectious Disease"/>
            <person name="Wu L."/>
            <person name="Ma J."/>
        </authorList>
    </citation>
    <scope>NUCLEOTIDE SEQUENCE [LARGE SCALE GENOMIC DNA]</scope>
    <source>
        <strain evidence="4">CGMCC 1.19061</strain>
    </source>
</reference>
<dbReference type="EC" id="3.4.21.-" evidence="3"/>
<keyword evidence="4" id="KW-1185">Reference proteome</keyword>
<evidence type="ECO:0000313" key="3">
    <source>
        <dbReference type="EMBL" id="MFC4709518.1"/>
    </source>
</evidence>
<comment type="caution">
    <text evidence="3">The sequence shown here is derived from an EMBL/GenBank/DDBJ whole genome shotgun (WGS) entry which is preliminary data.</text>
</comment>
<name>A0ABV9M4E3_9ENTE</name>
<dbReference type="InterPro" id="IPR001478">
    <property type="entry name" value="PDZ"/>
</dbReference>
<dbReference type="InterPro" id="IPR008269">
    <property type="entry name" value="Lon_proteolytic"/>
</dbReference>
<dbReference type="SUPFAM" id="SSF54211">
    <property type="entry name" value="Ribosomal protein S5 domain 2-like"/>
    <property type="match status" value="1"/>
</dbReference>
<dbReference type="InterPro" id="IPR020568">
    <property type="entry name" value="Ribosomal_Su5_D2-typ_SF"/>
</dbReference>
<evidence type="ECO:0000259" key="2">
    <source>
        <dbReference type="Pfam" id="PF13180"/>
    </source>
</evidence>
<dbReference type="NCBIfam" id="NF041438">
    <property type="entry name" value="SepM_fam_S16"/>
    <property type="match status" value="1"/>
</dbReference>
<dbReference type="PANTHER" id="PTHR10046">
    <property type="entry name" value="ATP DEPENDENT LON PROTEASE FAMILY MEMBER"/>
    <property type="match status" value="1"/>
</dbReference>
<dbReference type="RefSeq" id="WP_379963535.1">
    <property type="nucleotide sequence ID" value="NZ_JBHSGT010000017.1"/>
</dbReference>
<feature type="domain" description="Lon proteolytic" evidence="1">
    <location>
        <begin position="232"/>
        <end position="298"/>
    </location>
</feature>
<evidence type="ECO:0000259" key="1">
    <source>
        <dbReference type="Pfam" id="PF05362"/>
    </source>
</evidence>
<dbReference type="SUPFAM" id="SSF50156">
    <property type="entry name" value="PDZ domain-like"/>
    <property type="match status" value="1"/>
</dbReference>
<sequence length="347" mass="38158">MKKKFSVKYLLLLIVAIFIAASVFLPVPYFIQRPGSTVPLAELVTVNGQEDDAPGSYSLTSVGVYQGTALRLLQAKFDPFSEIISEEEMFGGATSEEYNQMQEYFMTSSQNSAIEQALKLADKPYHFEFKGVYVMHIDPASDFIDKLAVGDTVVEVDGKQFESSQEFMDYVQNKKVGDTVMIKFLRNGSENKASGQLIELPSNQKAGIGISLVDHTAISSDEKIEFHVENIGGPSAGLMFTLQIYDQLVEADLRKGRKIAGTGTMNLDGTVGRIGGIDKKIASAAQEGTEIFFAPDDPITDEMKKDFPGIQSNYQEAKDALEKLDSNMKIVPVKTLKDAVDYLVNNP</sequence>
<dbReference type="Proteomes" id="UP001596026">
    <property type="component" value="Unassembled WGS sequence"/>
</dbReference>
<dbReference type="GO" id="GO:0008233">
    <property type="term" value="F:peptidase activity"/>
    <property type="evidence" value="ECO:0007669"/>
    <property type="project" value="UniProtKB-KW"/>
</dbReference>
<dbReference type="InterPro" id="IPR014721">
    <property type="entry name" value="Ribsml_uS5_D2-typ_fold_subgr"/>
</dbReference>
<dbReference type="InterPro" id="IPR036034">
    <property type="entry name" value="PDZ_sf"/>
</dbReference>
<evidence type="ECO:0000313" key="4">
    <source>
        <dbReference type="Proteomes" id="UP001596026"/>
    </source>
</evidence>